<evidence type="ECO:0000256" key="4">
    <source>
        <dbReference type="ARBA" id="ARBA00022701"/>
    </source>
</evidence>
<name>A0AAN7Q2A0_9MYRT</name>
<evidence type="ECO:0000313" key="10">
    <source>
        <dbReference type="Proteomes" id="UP001345219"/>
    </source>
</evidence>
<protein>
    <recommendedName>
        <fullName evidence="8">TPX2 C-terminal domain-containing protein</fullName>
    </recommendedName>
</protein>
<comment type="subcellular location">
    <subcellularLocation>
        <location evidence="1">Cytoplasm</location>
        <location evidence="1">Cytoskeleton</location>
    </subcellularLocation>
</comment>
<dbReference type="PANTHER" id="PTHR46372:SF6">
    <property type="entry name" value="PROTEIN WVD2-LIKE 1"/>
    <property type="match status" value="1"/>
</dbReference>
<dbReference type="InterPro" id="IPR027329">
    <property type="entry name" value="TPX2_C"/>
</dbReference>
<evidence type="ECO:0000256" key="3">
    <source>
        <dbReference type="ARBA" id="ARBA00022490"/>
    </source>
</evidence>
<reference evidence="9 10" key="1">
    <citation type="journal article" date="2023" name="Hortic Res">
        <title>Pangenome of water caltrop reveals structural variations and asymmetric subgenome divergence after allopolyploidization.</title>
        <authorList>
            <person name="Zhang X."/>
            <person name="Chen Y."/>
            <person name="Wang L."/>
            <person name="Yuan Y."/>
            <person name="Fang M."/>
            <person name="Shi L."/>
            <person name="Lu R."/>
            <person name="Comes H.P."/>
            <person name="Ma Y."/>
            <person name="Chen Y."/>
            <person name="Huang G."/>
            <person name="Zhou Y."/>
            <person name="Zheng Z."/>
            <person name="Qiu Y."/>
        </authorList>
    </citation>
    <scope>NUCLEOTIDE SEQUENCE [LARGE SCALE GENOMIC DNA]</scope>
    <source>
        <tissue evidence="9">Roots</tissue>
    </source>
</reference>
<feature type="region of interest" description="Disordered" evidence="7">
    <location>
        <begin position="1"/>
        <end position="21"/>
    </location>
</feature>
<evidence type="ECO:0000256" key="5">
    <source>
        <dbReference type="ARBA" id="ARBA00023212"/>
    </source>
</evidence>
<feature type="region of interest" description="Disordered" evidence="7">
    <location>
        <begin position="309"/>
        <end position="343"/>
    </location>
</feature>
<sequence length="369" mass="40900">MGRDLTDVVIEKKPDGSNSGAYDEVQVAPRVADDHIEKDCDVKECTLEKQGILGPKITNFDQGTNHRDDQKIENDHKKLSTPNSKPVTYGNVRGNVTVPHPFSLATEKRGCTIRHAGTESPPRRVSSPSTNNEYSPFKNSQPSSPFTTSSRKLLQKFIDEEDNVSVTSSAAASVGTGKSVRSRVGVTVGTAPTFKSEERAEKRKEFYTKLEEKQRALEEKKLQYEARQREEQEAAIKQLRKSMVVKAKPVPDFYYEGPPPKVELKKLPVTRAVSPKLGRRKSCSDAVNTFSDERGKGCSRAFRHSLGSLKEESNVSLKTKSPNSGKSNGNGSPKTRELRSKLDKELAKGTFPCKILEETEMNAEVDVQS</sequence>
<evidence type="ECO:0000256" key="1">
    <source>
        <dbReference type="ARBA" id="ARBA00004245"/>
    </source>
</evidence>
<keyword evidence="5" id="KW-0206">Cytoskeleton</keyword>
<dbReference type="GO" id="GO:0000226">
    <property type="term" value="P:microtubule cytoskeleton organization"/>
    <property type="evidence" value="ECO:0007669"/>
    <property type="project" value="InterPro"/>
</dbReference>
<dbReference type="Proteomes" id="UP001345219">
    <property type="component" value="Chromosome 8"/>
</dbReference>
<gene>
    <name evidence="9" type="ORF">SAY87_009252</name>
</gene>
<dbReference type="InterPro" id="IPR044806">
    <property type="entry name" value="WVD2/WDL1-4"/>
</dbReference>
<dbReference type="PANTHER" id="PTHR46372">
    <property type="entry name" value="PROTEIN WVD2-LIKE 3"/>
    <property type="match status" value="1"/>
</dbReference>
<evidence type="ECO:0000313" key="9">
    <source>
        <dbReference type="EMBL" id="KAK4755495.1"/>
    </source>
</evidence>
<dbReference type="GO" id="GO:0005874">
    <property type="term" value="C:microtubule"/>
    <property type="evidence" value="ECO:0007669"/>
    <property type="project" value="UniProtKB-KW"/>
</dbReference>
<comment type="similarity">
    <text evidence="2">Belongs to the TPX2 family.</text>
</comment>
<proteinExistence type="inferred from homology"/>
<keyword evidence="10" id="KW-1185">Reference proteome</keyword>
<evidence type="ECO:0000256" key="2">
    <source>
        <dbReference type="ARBA" id="ARBA00005885"/>
    </source>
</evidence>
<accession>A0AAN7Q2A0</accession>
<feature type="compositionally biased region" description="Low complexity" evidence="7">
    <location>
        <begin position="318"/>
        <end position="333"/>
    </location>
</feature>
<evidence type="ECO:0000256" key="6">
    <source>
        <dbReference type="SAM" id="Coils"/>
    </source>
</evidence>
<evidence type="ECO:0000259" key="8">
    <source>
        <dbReference type="Pfam" id="PF06886"/>
    </source>
</evidence>
<keyword evidence="6" id="KW-0175">Coiled coil</keyword>
<evidence type="ECO:0000256" key="7">
    <source>
        <dbReference type="SAM" id="MobiDB-lite"/>
    </source>
</evidence>
<comment type="caution">
    <text evidence="9">The sequence shown here is derived from an EMBL/GenBank/DDBJ whole genome shotgun (WGS) entry which is preliminary data.</text>
</comment>
<dbReference type="EMBL" id="JAXIOK010000014">
    <property type="protein sequence ID" value="KAK4755495.1"/>
    <property type="molecule type" value="Genomic_DNA"/>
</dbReference>
<feature type="region of interest" description="Disordered" evidence="7">
    <location>
        <begin position="55"/>
        <end position="149"/>
    </location>
</feature>
<feature type="compositionally biased region" description="Polar residues" evidence="7">
    <location>
        <begin position="126"/>
        <end position="149"/>
    </location>
</feature>
<feature type="compositionally biased region" description="Basic and acidic residues" evidence="7">
    <location>
        <begin position="1"/>
        <end position="15"/>
    </location>
</feature>
<keyword evidence="4" id="KW-0493">Microtubule</keyword>
<dbReference type="GO" id="GO:0008017">
    <property type="term" value="F:microtubule binding"/>
    <property type="evidence" value="ECO:0007669"/>
    <property type="project" value="InterPro"/>
</dbReference>
<feature type="domain" description="TPX2 C-terminal" evidence="8">
    <location>
        <begin position="193"/>
        <end position="262"/>
    </location>
</feature>
<feature type="compositionally biased region" description="Basic and acidic residues" evidence="7">
    <location>
        <begin position="334"/>
        <end position="343"/>
    </location>
</feature>
<dbReference type="AlphaFoldDB" id="A0AAN7Q2A0"/>
<feature type="coiled-coil region" evidence="6">
    <location>
        <begin position="203"/>
        <end position="242"/>
    </location>
</feature>
<keyword evidence="3" id="KW-0963">Cytoplasm</keyword>
<feature type="compositionally biased region" description="Basic and acidic residues" evidence="7">
    <location>
        <begin position="64"/>
        <end position="78"/>
    </location>
</feature>
<dbReference type="Pfam" id="PF06886">
    <property type="entry name" value="TPX2"/>
    <property type="match status" value="1"/>
</dbReference>
<organism evidence="9 10">
    <name type="scientific">Trapa incisa</name>
    <dbReference type="NCBI Taxonomy" id="236973"/>
    <lineage>
        <taxon>Eukaryota</taxon>
        <taxon>Viridiplantae</taxon>
        <taxon>Streptophyta</taxon>
        <taxon>Embryophyta</taxon>
        <taxon>Tracheophyta</taxon>
        <taxon>Spermatophyta</taxon>
        <taxon>Magnoliopsida</taxon>
        <taxon>eudicotyledons</taxon>
        <taxon>Gunneridae</taxon>
        <taxon>Pentapetalae</taxon>
        <taxon>rosids</taxon>
        <taxon>malvids</taxon>
        <taxon>Myrtales</taxon>
        <taxon>Lythraceae</taxon>
        <taxon>Trapa</taxon>
    </lineage>
</organism>